<dbReference type="RefSeq" id="WP_284197854.1">
    <property type="nucleotide sequence ID" value="NZ_BSOG01000005.1"/>
</dbReference>
<organism evidence="1 2">
    <name type="scientific">Chitinimonas prasina</name>
    <dbReference type="NCBI Taxonomy" id="1434937"/>
    <lineage>
        <taxon>Bacteria</taxon>
        <taxon>Pseudomonadati</taxon>
        <taxon>Pseudomonadota</taxon>
        <taxon>Betaproteobacteria</taxon>
        <taxon>Neisseriales</taxon>
        <taxon>Chitinibacteraceae</taxon>
        <taxon>Chitinimonas</taxon>
    </lineage>
</organism>
<dbReference type="Gene3D" id="3.90.1150.30">
    <property type="match status" value="1"/>
</dbReference>
<protein>
    <recommendedName>
        <fullName evidence="3">MmcQ/YjbR family DNA-binding protein</fullName>
    </recommendedName>
</protein>
<name>A0ABQ5YJK6_9NEIS</name>
<dbReference type="InterPro" id="IPR038056">
    <property type="entry name" value="YjbR-like_sf"/>
</dbReference>
<reference evidence="2" key="1">
    <citation type="journal article" date="2019" name="Int. J. Syst. Evol. Microbiol.">
        <title>The Global Catalogue of Microorganisms (GCM) 10K type strain sequencing project: providing services to taxonomists for standard genome sequencing and annotation.</title>
        <authorList>
            <consortium name="The Broad Institute Genomics Platform"/>
            <consortium name="The Broad Institute Genome Sequencing Center for Infectious Disease"/>
            <person name="Wu L."/>
            <person name="Ma J."/>
        </authorList>
    </citation>
    <scope>NUCLEOTIDE SEQUENCE [LARGE SCALE GENOMIC DNA]</scope>
    <source>
        <strain evidence="2">NBRC 110044</strain>
    </source>
</reference>
<dbReference type="Proteomes" id="UP001156706">
    <property type="component" value="Unassembled WGS sequence"/>
</dbReference>
<dbReference type="PANTHER" id="PTHR35145">
    <property type="entry name" value="CYTOPLASMIC PROTEIN-RELATED"/>
    <property type="match status" value="1"/>
</dbReference>
<dbReference type="Pfam" id="PF04237">
    <property type="entry name" value="YjbR"/>
    <property type="match status" value="1"/>
</dbReference>
<sequence length="121" mass="13904">MNTSELQHYCSQFPGAEHQLVGPPGNVLVYGVGDKQFAYFKLSDPEKWRFSIRTTPERFLELTDMPGIKPARYLGRFHWVTIVDVRSMPPDYLQELVSWSYNKVLASLSKTRQAQLLQPSA</sequence>
<evidence type="ECO:0000313" key="1">
    <source>
        <dbReference type="EMBL" id="GLR14786.1"/>
    </source>
</evidence>
<comment type="caution">
    <text evidence="1">The sequence shown here is derived from an EMBL/GenBank/DDBJ whole genome shotgun (WGS) entry which is preliminary data.</text>
</comment>
<accession>A0ABQ5YJK6</accession>
<proteinExistence type="predicted"/>
<evidence type="ECO:0000313" key="2">
    <source>
        <dbReference type="Proteomes" id="UP001156706"/>
    </source>
</evidence>
<gene>
    <name evidence="1" type="ORF">GCM10007907_35760</name>
</gene>
<keyword evidence="2" id="KW-1185">Reference proteome</keyword>
<evidence type="ECO:0008006" key="3">
    <source>
        <dbReference type="Google" id="ProtNLM"/>
    </source>
</evidence>
<dbReference type="SUPFAM" id="SSF142906">
    <property type="entry name" value="YjbR-like"/>
    <property type="match status" value="1"/>
</dbReference>
<dbReference type="EMBL" id="BSOG01000005">
    <property type="protein sequence ID" value="GLR14786.1"/>
    <property type="molecule type" value="Genomic_DNA"/>
</dbReference>
<dbReference type="InterPro" id="IPR058532">
    <property type="entry name" value="YjbR/MT2646/Rv2570-like"/>
</dbReference>
<dbReference type="PANTHER" id="PTHR35145:SF1">
    <property type="entry name" value="CYTOPLASMIC PROTEIN"/>
    <property type="match status" value="1"/>
</dbReference>
<dbReference type="InterPro" id="IPR007351">
    <property type="entry name" value="YjbR"/>
</dbReference>